<proteinExistence type="predicted"/>
<reference evidence="2" key="1">
    <citation type="submission" date="2015-07" db="EMBL/GenBank/DDBJ databases">
        <authorList>
            <person name="Rodrigo-Torres Lidia"/>
            <person name="Arahal R.David."/>
        </authorList>
    </citation>
    <scope>NUCLEOTIDE SEQUENCE [LARGE SCALE GENOMIC DNA]</scope>
    <source>
        <strain evidence="2">CECT 5096</strain>
    </source>
</reference>
<organism evidence="1 2">
    <name type="scientific">Roseibium album</name>
    <dbReference type="NCBI Taxonomy" id="311410"/>
    <lineage>
        <taxon>Bacteria</taxon>
        <taxon>Pseudomonadati</taxon>
        <taxon>Pseudomonadota</taxon>
        <taxon>Alphaproteobacteria</taxon>
        <taxon>Hyphomicrobiales</taxon>
        <taxon>Stappiaceae</taxon>
        <taxon>Roseibium</taxon>
    </lineage>
</organism>
<dbReference type="EMBL" id="CXWC01000013">
    <property type="protein sequence ID" value="CTQ77223.1"/>
    <property type="molecule type" value="Genomic_DNA"/>
</dbReference>
<name>A0A0M7ATW4_9HYPH</name>
<accession>A0A0M7ATW4</accession>
<dbReference type="AlphaFoldDB" id="A0A0M7ATW4"/>
<evidence type="ECO:0000313" key="1">
    <source>
        <dbReference type="EMBL" id="CTQ77223.1"/>
    </source>
</evidence>
<protein>
    <submittedName>
        <fullName evidence="1">Uncharacterized protein</fullName>
    </submittedName>
</protein>
<dbReference type="Proteomes" id="UP000049983">
    <property type="component" value="Unassembled WGS sequence"/>
</dbReference>
<gene>
    <name evidence="1" type="ORF">LA5096_05056</name>
</gene>
<keyword evidence="2" id="KW-1185">Reference proteome</keyword>
<sequence length="44" mass="5040">MDHQLGDLSVIIQGLIFGLLKLLRKMINISDFCVDFNYRTSVLV</sequence>
<evidence type="ECO:0000313" key="2">
    <source>
        <dbReference type="Proteomes" id="UP000049983"/>
    </source>
</evidence>